<feature type="region of interest" description="Disordered" evidence="7">
    <location>
        <begin position="97"/>
        <end position="117"/>
    </location>
</feature>
<dbReference type="InterPro" id="IPR011014">
    <property type="entry name" value="MscS_channel_TM-2"/>
</dbReference>
<evidence type="ECO:0000313" key="13">
    <source>
        <dbReference type="EMBL" id="QCK84815.1"/>
    </source>
</evidence>
<accession>A0A4D7QDR2</accession>
<feature type="transmembrane region" description="Helical" evidence="8">
    <location>
        <begin position="483"/>
        <end position="509"/>
    </location>
</feature>
<evidence type="ECO:0000256" key="7">
    <source>
        <dbReference type="SAM" id="MobiDB-lite"/>
    </source>
</evidence>
<feature type="domain" description="Mechanosensitive ion channel MscS C-terminal" evidence="12">
    <location>
        <begin position="686"/>
        <end position="768"/>
    </location>
</feature>
<name>A0A4D7QDR2_9HYPH</name>
<proteinExistence type="inferred from homology"/>
<evidence type="ECO:0000256" key="2">
    <source>
        <dbReference type="ARBA" id="ARBA00008017"/>
    </source>
</evidence>
<dbReference type="Pfam" id="PF00924">
    <property type="entry name" value="MS_channel_2nd"/>
    <property type="match status" value="1"/>
</dbReference>
<feature type="transmembrane region" description="Helical" evidence="8">
    <location>
        <begin position="256"/>
        <end position="276"/>
    </location>
</feature>
<dbReference type="OrthoDB" id="9799209at2"/>
<feature type="transmembrane region" description="Helical" evidence="8">
    <location>
        <begin position="521"/>
        <end position="542"/>
    </location>
</feature>
<dbReference type="EMBL" id="CP039865">
    <property type="protein sequence ID" value="QCK84815.1"/>
    <property type="molecule type" value="Genomic_DNA"/>
</dbReference>
<evidence type="ECO:0000256" key="1">
    <source>
        <dbReference type="ARBA" id="ARBA00004651"/>
    </source>
</evidence>
<feature type="chain" id="PRO_5020263386" evidence="9">
    <location>
        <begin position="29"/>
        <end position="782"/>
    </location>
</feature>
<dbReference type="SUPFAM" id="SSF82689">
    <property type="entry name" value="Mechanosensitive channel protein MscS (YggB), C-terminal domain"/>
    <property type="match status" value="1"/>
</dbReference>
<keyword evidence="3" id="KW-1003">Cell membrane</keyword>
<feature type="transmembrane region" description="Helical" evidence="8">
    <location>
        <begin position="203"/>
        <end position="224"/>
    </location>
</feature>
<evidence type="ECO:0000259" key="12">
    <source>
        <dbReference type="Pfam" id="PF21082"/>
    </source>
</evidence>
<dbReference type="KEGG" id="paqt:E8L99_02955"/>
<dbReference type="Proteomes" id="UP000298588">
    <property type="component" value="Chromosome"/>
</dbReference>
<dbReference type="Gene3D" id="1.10.287.1260">
    <property type="match status" value="1"/>
</dbReference>
<dbReference type="Gene3D" id="3.30.70.100">
    <property type="match status" value="1"/>
</dbReference>
<dbReference type="SUPFAM" id="SSF82861">
    <property type="entry name" value="Mechanosensitive channel protein MscS (YggB), transmembrane region"/>
    <property type="match status" value="1"/>
</dbReference>
<comment type="subcellular location">
    <subcellularLocation>
        <location evidence="1">Cell membrane</location>
        <topology evidence="1">Multi-pass membrane protein</topology>
    </subcellularLocation>
</comment>
<feature type="transmembrane region" description="Helical" evidence="8">
    <location>
        <begin position="596"/>
        <end position="623"/>
    </location>
</feature>
<sequence length="782" mass="83766">MRSRLLDRFARALACVLVAMCLAGTAMAQAPARDAAETAKPELDQIEAMLERRLTSDELTAVRRRLDPVRDQLAAALAEVEPRLAEARDRLSQLGAAPAANAPPEAPEAKQQREEQTKAVAEIDVRVRGLKVQQVRADQVAARIVERRRQLFTAQLFQRSTSVVDPRFWSELSAAIPRVLRGTRFLASDWWDHLARNVGAARLAVAGIVSLAAMAGLIVLYRILRRHGLYAPPADTPPSRLSMVLSDIRVAAERSLVLPALVGVGLGIAANFELILPRGQTLIPQAIITAAVVIAFTRGVLQGALAPGVPAYRLIALPDAFAEAVYHAMRQIAWIIAIYILLMSFAQVIIAPVAATVLIASLTALAIATVGVNFLRGTTERDEPEVEGEDKSAPKPAASQPWAWTRPALWLAIAVIIGALFAGYTALAAFIATHVAGAVVIFAGTVMVLVLLDALIAEWFGATTVRGRSVAASIGIKPDRLDLLGTLLGGILHVAVIVGSVLAAFGATIDDAVLGFRLGDAQALALTVAIAGCVLAIGFLLLRAVQRWIRDKVLPRTGMDAGLQNSVSTIFNYAGVALVIAIALRQLGLDLSNIAIVAGALSVGIGFGLQSIVSNFVSGLILLAERPIRVGDSIVVKGEEGYVRKISVRSTEIETFERATVILPNADLISGVVKNWTHSNTMGRVAIPVRVAYDSDPELVREELMKAACENRLVIQEPPPRVFLMRFADLGLDFELRCIVKNVDYSLTVRSELQLAILSRFRAKGIIIAPPIQPPQNATPAG</sequence>
<evidence type="ECO:0000256" key="9">
    <source>
        <dbReference type="SAM" id="SignalP"/>
    </source>
</evidence>
<dbReference type="InterPro" id="IPR010920">
    <property type="entry name" value="LSM_dom_sf"/>
</dbReference>
<keyword evidence="9" id="KW-0732">Signal</keyword>
<feature type="transmembrane region" description="Helical" evidence="8">
    <location>
        <begin position="408"/>
        <end position="432"/>
    </location>
</feature>
<evidence type="ECO:0000256" key="5">
    <source>
        <dbReference type="ARBA" id="ARBA00022989"/>
    </source>
</evidence>
<dbReference type="Gene3D" id="2.30.30.60">
    <property type="match status" value="1"/>
</dbReference>
<feature type="domain" description="DUF3772" evidence="11">
    <location>
        <begin position="134"/>
        <end position="187"/>
    </location>
</feature>
<feature type="domain" description="Mechanosensitive ion channel MscS" evidence="10">
    <location>
        <begin position="612"/>
        <end position="678"/>
    </location>
</feature>
<evidence type="ECO:0000259" key="10">
    <source>
        <dbReference type="Pfam" id="PF00924"/>
    </source>
</evidence>
<feature type="transmembrane region" description="Helical" evidence="8">
    <location>
        <begin position="438"/>
        <end position="462"/>
    </location>
</feature>
<dbReference type="GO" id="GO:0008381">
    <property type="term" value="F:mechanosensitive monoatomic ion channel activity"/>
    <property type="evidence" value="ECO:0007669"/>
    <property type="project" value="UniProtKB-ARBA"/>
</dbReference>
<dbReference type="InterPro" id="IPR011066">
    <property type="entry name" value="MscS_channel_C_sf"/>
</dbReference>
<dbReference type="InterPro" id="IPR006685">
    <property type="entry name" value="MscS_channel_2nd"/>
</dbReference>
<dbReference type="AlphaFoldDB" id="A0A4D7QDR2"/>
<keyword evidence="14" id="KW-1185">Reference proteome</keyword>
<feature type="transmembrane region" description="Helical" evidence="8">
    <location>
        <begin position="332"/>
        <end position="350"/>
    </location>
</feature>
<evidence type="ECO:0000256" key="3">
    <source>
        <dbReference type="ARBA" id="ARBA00022475"/>
    </source>
</evidence>
<dbReference type="Pfam" id="PF12607">
    <property type="entry name" value="DUF3772"/>
    <property type="match status" value="1"/>
</dbReference>
<feature type="transmembrane region" description="Helical" evidence="8">
    <location>
        <begin position="282"/>
        <end position="301"/>
    </location>
</feature>
<dbReference type="PANTHER" id="PTHR30347">
    <property type="entry name" value="POTASSIUM CHANNEL RELATED"/>
    <property type="match status" value="1"/>
</dbReference>
<evidence type="ECO:0000259" key="11">
    <source>
        <dbReference type="Pfam" id="PF12607"/>
    </source>
</evidence>
<dbReference type="InterPro" id="IPR049278">
    <property type="entry name" value="MS_channel_C"/>
</dbReference>
<feature type="transmembrane region" description="Helical" evidence="8">
    <location>
        <begin position="563"/>
        <end position="584"/>
    </location>
</feature>
<protein>
    <submittedName>
        <fullName evidence="13">Mechanosensitive ion channel family protein</fullName>
    </submittedName>
</protein>
<gene>
    <name evidence="13" type="ORF">E8L99_02955</name>
</gene>
<dbReference type="InterPro" id="IPR023408">
    <property type="entry name" value="MscS_beta-dom_sf"/>
</dbReference>
<feature type="compositionally biased region" description="Basic and acidic residues" evidence="7">
    <location>
        <begin position="107"/>
        <end position="117"/>
    </location>
</feature>
<dbReference type="GO" id="GO:0005886">
    <property type="term" value="C:plasma membrane"/>
    <property type="evidence" value="ECO:0007669"/>
    <property type="project" value="UniProtKB-SubCell"/>
</dbReference>
<reference evidence="13 14" key="1">
    <citation type="submission" date="2019-04" db="EMBL/GenBank/DDBJ databases">
        <title>Phreatobacter aquaticus sp. nov.</title>
        <authorList>
            <person name="Choi A."/>
            <person name="Baek K."/>
        </authorList>
    </citation>
    <scope>NUCLEOTIDE SEQUENCE [LARGE SCALE GENOMIC DNA]</scope>
    <source>
        <strain evidence="13 14">NMCR1094</strain>
    </source>
</reference>
<dbReference type="PANTHER" id="PTHR30347:SF1">
    <property type="entry name" value="MECHANOSENSITIVE CHANNEL MSCK"/>
    <property type="match status" value="1"/>
</dbReference>
<keyword evidence="4 8" id="KW-0812">Transmembrane</keyword>
<feature type="transmembrane region" description="Helical" evidence="8">
    <location>
        <begin position="356"/>
        <end position="375"/>
    </location>
</feature>
<evidence type="ECO:0000256" key="8">
    <source>
        <dbReference type="SAM" id="Phobius"/>
    </source>
</evidence>
<feature type="signal peptide" evidence="9">
    <location>
        <begin position="1"/>
        <end position="28"/>
    </location>
</feature>
<dbReference type="RefSeq" id="WP_137098149.1">
    <property type="nucleotide sequence ID" value="NZ_CP039865.1"/>
</dbReference>
<keyword evidence="5 8" id="KW-1133">Transmembrane helix</keyword>
<dbReference type="SUPFAM" id="SSF50182">
    <property type="entry name" value="Sm-like ribonucleoproteins"/>
    <property type="match status" value="1"/>
</dbReference>
<evidence type="ECO:0000256" key="4">
    <source>
        <dbReference type="ARBA" id="ARBA00022692"/>
    </source>
</evidence>
<organism evidence="13 14">
    <name type="scientific">Phreatobacter aquaticus</name>
    <dbReference type="NCBI Taxonomy" id="2570229"/>
    <lineage>
        <taxon>Bacteria</taxon>
        <taxon>Pseudomonadati</taxon>
        <taxon>Pseudomonadota</taxon>
        <taxon>Alphaproteobacteria</taxon>
        <taxon>Hyphomicrobiales</taxon>
        <taxon>Phreatobacteraceae</taxon>
        <taxon>Phreatobacter</taxon>
    </lineage>
</organism>
<dbReference type="Pfam" id="PF21082">
    <property type="entry name" value="MS_channel_3rd"/>
    <property type="match status" value="1"/>
</dbReference>
<keyword evidence="6 8" id="KW-0472">Membrane</keyword>
<dbReference type="InterPro" id="IPR052702">
    <property type="entry name" value="MscS-like_channel"/>
</dbReference>
<evidence type="ECO:0000256" key="6">
    <source>
        <dbReference type="ARBA" id="ARBA00023136"/>
    </source>
</evidence>
<evidence type="ECO:0000313" key="14">
    <source>
        <dbReference type="Proteomes" id="UP000298588"/>
    </source>
</evidence>
<comment type="similarity">
    <text evidence="2">Belongs to the MscS (TC 1.A.23) family.</text>
</comment>
<dbReference type="InterPro" id="IPR022249">
    <property type="entry name" value="DUF3772"/>
</dbReference>